<dbReference type="Proteomes" id="UP000005289">
    <property type="component" value="Chromosome"/>
</dbReference>
<name>W0DS87_9GAMM</name>
<dbReference type="HOGENOM" id="CLU_1081574_0_0_6"/>
<proteinExistence type="predicted"/>
<sequence>MWAADIAARVQELREQNPDVTQREIAESAGVTQQRVSQVITCTPEKKQAESKRLSARQLYLPKDAAQAADIAAKVREMKEQNPEATQREIAAEVGISDRHVRRINEDTTVSASRKARNSANTTARQLYLPKDAAQAADIAAKVREAAENPLRESTGRPEGKNVVNNNIRAGNHDQTYTLRRLARDNPELLDKVEAGELTANAAAIQAGFRKPTKTIPVDSAESAVRALLRVFLAAEIQAAITEDKEPSAGAVAPDVS</sequence>
<keyword evidence="3" id="KW-1185">Reference proteome</keyword>
<dbReference type="STRING" id="713585.THITH_01595"/>
<dbReference type="InterPro" id="IPR036388">
    <property type="entry name" value="WH-like_DNA-bd_sf"/>
</dbReference>
<dbReference type="KEGG" id="tti:THITH_01595"/>
<feature type="compositionally biased region" description="Basic and acidic residues" evidence="1">
    <location>
        <begin position="148"/>
        <end position="160"/>
    </location>
</feature>
<feature type="region of interest" description="Disordered" evidence="1">
    <location>
        <begin position="148"/>
        <end position="167"/>
    </location>
</feature>
<reference evidence="2 3" key="1">
    <citation type="submission" date="2013-12" db="EMBL/GenBank/DDBJ databases">
        <authorList>
            <consortium name="DOE Joint Genome Institute"/>
            <person name="Muyzer G."/>
            <person name="Huntemann M."/>
            <person name="Han J."/>
            <person name="Chen A."/>
            <person name="Kyrpides N."/>
            <person name="Mavromatis K."/>
            <person name="Markowitz V."/>
            <person name="Palaniappan K."/>
            <person name="Ivanova N."/>
            <person name="Schaumberg A."/>
            <person name="Pati A."/>
            <person name="Liolios K."/>
            <person name="Nordberg H.P."/>
            <person name="Cantor M.N."/>
            <person name="Hua S.X."/>
            <person name="Woyke T."/>
        </authorList>
    </citation>
    <scope>NUCLEOTIDE SEQUENCE [LARGE SCALE GENOMIC DNA]</scope>
    <source>
        <strain evidence="2 3">ARh 1</strain>
    </source>
</reference>
<evidence type="ECO:0000313" key="2">
    <source>
        <dbReference type="EMBL" id="AHE99843.1"/>
    </source>
</evidence>
<dbReference type="RefSeq" id="WP_025367181.1">
    <property type="nucleotide sequence ID" value="NZ_CP007029.1"/>
</dbReference>
<dbReference type="EMBL" id="CP007029">
    <property type="protein sequence ID" value="AHE99843.1"/>
    <property type="molecule type" value="Genomic_DNA"/>
</dbReference>
<dbReference type="AlphaFoldDB" id="W0DS87"/>
<dbReference type="Gene3D" id="1.10.10.10">
    <property type="entry name" value="Winged helix-like DNA-binding domain superfamily/Winged helix DNA-binding domain"/>
    <property type="match status" value="1"/>
</dbReference>
<gene>
    <name evidence="2" type="ORF">THITH_01595</name>
</gene>
<evidence type="ECO:0000256" key="1">
    <source>
        <dbReference type="SAM" id="MobiDB-lite"/>
    </source>
</evidence>
<accession>W0DS87</accession>
<dbReference type="OrthoDB" id="4752588at2"/>
<organism evidence="2 3">
    <name type="scientific">Thioalkalivibrio paradoxus ARh 1</name>
    <dbReference type="NCBI Taxonomy" id="713585"/>
    <lineage>
        <taxon>Bacteria</taxon>
        <taxon>Pseudomonadati</taxon>
        <taxon>Pseudomonadota</taxon>
        <taxon>Gammaproteobacteria</taxon>
        <taxon>Chromatiales</taxon>
        <taxon>Ectothiorhodospiraceae</taxon>
        <taxon>Thioalkalivibrio</taxon>
    </lineage>
</organism>
<evidence type="ECO:0000313" key="3">
    <source>
        <dbReference type="Proteomes" id="UP000005289"/>
    </source>
</evidence>
<protein>
    <submittedName>
        <fullName evidence="2">Uncharacterized protein</fullName>
    </submittedName>
</protein>